<evidence type="ECO:0000256" key="3">
    <source>
        <dbReference type="ARBA" id="ARBA00023295"/>
    </source>
</evidence>
<comment type="pathway">
    <text evidence="5">Glycan biosynthesis; sucrose metabolism.</text>
</comment>
<dbReference type="EC" id="3.2.1.26" evidence="4"/>
<gene>
    <name evidence="8" type="ORF">B6D06_10290</name>
</gene>
<comment type="function">
    <text evidence="5">Enables the bacterium to metabolize sucrose as a sole carbon source.</text>
</comment>
<evidence type="ECO:0000256" key="1">
    <source>
        <dbReference type="ARBA" id="ARBA00009902"/>
    </source>
</evidence>
<dbReference type="Pfam" id="PF00251">
    <property type="entry name" value="Glyco_hydro_32N"/>
    <property type="match status" value="1"/>
</dbReference>
<keyword evidence="5" id="KW-0119">Carbohydrate metabolism</keyword>
<proteinExistence type="inferred from homology"/>
<dbReference type="SMART" id="SM00640">
    <property type="entry name" value="Glyco_32"/>
    <property type="match status" value="1"/>
</dbReference>
<comment type="catalytic activity">
    <reaction evidence="4">
        <text>Hydrolysis of terminal non-reducing beta-D-fructofuranoside residues in beta-D-fructofuranosides.</text>
        <dbReference type="EC" id="3.2.1.26"/>
    </reaction>
</comment>
<dbReference type="UniPathway" id="UPA00238"/>
<evidence type="ECO:0000256" key="4">
    <source>
        <dbReference type="RuleBase" id="RU362110"/>
    </source>
</evidence>
<dbReference type="InterPro" id="IPR013320">
    <property type="entry name" value="ConA-like_dom_sf"/>
</dbReference>
<comment type="subcellular location">
    <subcellularLocation>
        <location evidence="5">Cytoplasm</location>
    </subcellularLocation>
</comment>
<dbReference type="Proteomes" id="UP000194968">
    <property type="component" value="Unassembled WGS sequence"/>
</dbReference>
<dbReference type="InterPro" id="IPR013148">
    <property type="entry name" value="Glyco_hydro_32_N"/>
</dbReference>
<evidence type="ECO:0000313" key="8">
    <source>
        <dbReference type="EMBL" id="OTQ48267.1"/>
    </source>
</evidence>
<accession>A0A242NT77</accession>
<dbReference type="AlphaFoldDB" id="A0A242NT77"/>
<dbReference type="OrthoDB" id="9801455at2"/>
<name>A0A242NT77_9GAMM</name>
<reference evidence="8 9" key="1">
    <citation type="submission" date="2017-03" db="EMBL/GenBank/DDBJ databases">
        <title>Comparative genomics of honeybee gut symbionts reveal geographically distinct and subgroup specific antibiotic resistance.</title>
        <authorList>
            <person name="Ludvigsen J."/>
            <person name="Porcellato D."/>
            <person name="Labee-Lund T.M."/>
            <person name="Amdam G.V."/>
            <person name="Rudi K."/>
        </authorList>
    </citation>
    <scope>NUCLEOTIDE SEQUENCE [LARGE SCALE GENOMIC DNA]</scope>
    <source>
        <strain evidence="8 9">A-4-12</strain>
    </source>
</reference>
<dbReference type="InterPro" id="IPR006232">
    <property type="entry name" value="Suc6P_hydrolase"/>
</dbReference>
<dbReference type="Gene3D" id="2.60.120.560">
    <property type="entry name" value="Exo-inulinase, domain 1"/>
    <property type="match status" value="1"/>
</dbReference>
<evidence type="ECO:0000256" key="5">
    <source>
        <dbReference type="RuleBase" id="RU365015"/>
    </source>
</evidence>
<dbReference type="SUPFAM" id="SSF75005">
    <property type="entry name" value="Arabinanase/levansucrase/invertase"/>
    <property type="match status" value="1"/>
</dbReference>
<evidence type="ECO:0000259" key="7">
    <source>
        <dbReference type="Pfam" id="PF08244"/>
    </source>
</evidence>
<dbReference type="EMBL" id="NASK01000103">
    <property type="protein sequence ID" value="OTQ48267.1"/>
    <property type="molecule type" value="Genomic_DNA"/>
</dbReference>
<dbReference type="NCBIfam" id="TIGR01322">
    <property type="entry name" value="scrB_fam"/>
    <property type="match status" value="1"/>
</dbReference>
<feature type="domain" description="Glycosyl hydrolase family 32 C-terminal" evidence="7">
    <location>
        <begin position="333"/>
        <end position="483"/>
    </location>
</feature>
<dbReference type="GO" id="GO:0004564">
    <property type="term" value="F:beta-fructofuranosidase activity"/>
    <property type="evidence" value="ECO:0007669"/>
    <property type="project" value="UniProtKB-EC"/>
</dbReference>
<keyword evidence="5" id="KW-0963">Cytoplasm</keyword>
<dbReference type="PROSITE" id="PS00609">
    <property type="entry name" value="GLYCOSYL_HYDROL_F32"/>
    <property type="match status" value="1"/>
</dbReference>
<comment type="caution">
    <text evidence="8">The sequence shown here is derived from an EMBL/GenBank/DDBJ whole genome shotgun (WGS) entry which is preliminary data.</text>
</comment>
<dbReference type="CDD" id="cd08996">
    <property type="entry name" value="GH32_FFase"/>
    <property type="match status" value="1"/>
</dbReference>
<evidence type="ECO:0000259" key="6">
    <source>
        <dbReference type="Pfam" id="PF00251"/>
    </source>
</evidence>
<dbReference type="SUPFAM" id="SSF49899">
    <property type="entry name" value="Concanavalin A-like lectins/glucanases"/>
    <property type="match status" value="1"/>
</dbReference>
<dbReference type="PANTHER" id="PTHR43101:SF1">
    <property type="entry name" value="BETA-FRUCTOSIDASE"/>
    <property type="match status" value="1"/>
</dbReference>
<dbReference type="PANTHER" id="PTHR43101">
    <property type="entry name" value="BETA-FRUCTOSIDASE"/>
    <property type="match status" value="1"/>
</dbReference>
<dbReference type="InterPro" id="IPR018053">
    <property type="entry name" value="Glyco_hydro_32_AS"/>
</dbReference>
<comment type="similarity">
    <text evidence="1 4">Belongs to the glycosyl hydrolase 32 family.</text>
</comment>
<feature type="domain" description="Glycosyl hydrolase family 32 N-terminal" evidence="6">
    <location>
        <begin position="28"/>
        <end position="330"/>
    </location>
</feature>
<dbReference type="RefSeq" id="WP_086321053.1">
    <property type="nucleotide sequence ID" value="NZ_NASD01000005.1"/>
</dbReference>
<organism evidence="8 9">
    <name type="scientific">Gilliamella apis</name>
    <dbReference type="NCBI Taxonomy" id="1970738"/>
    <lineage>
        <taxon>Bacteria</taxon>
        <taxon>Pseudomonadati</taxon>
        <taxon>Pseudomonadota</taxon>
        <taxon>Gammaproteobacteria</taxon>
        <taxon>Orbales</taxon>
        <taxon>Orbaceae</taxon>
        <taxon>Gilliamella</taxon>
    </lineage>
</organism>
<dbReference type="GO" id="GO:0005737">
    <property type="term" value="C:cytoplasm"/>
    <property type="evidence" value="ECO:0007669"/>
    <property type="project" value="UniProtKB-SubCell"/>
</dbReference>
<protein>
    <recommendedName>
        <fullName evidence="4">Sucrose-6-phosphate hydrolase</fullName>
        <ecNumber evidence="4">3.2.1.26</ecNumber>
    </recommendedName>
    <alternativeName>
        <fullName evidence="5">Invertase</fullName>
    </alternativeName>
</protein>
<sequence>MNTAIDKANQAVEKLEQQINKQYFPHFHLAPQAGWMNDPNGLVYYKGQYHAFYQHHPYDENWGPMHWGHAVSDDLITWRRLPIAIAPDHDYDQSGCFSGSAVDNNDELCLIYTGHIWLNGQGNDEHIRETQCLATSKDGIHFEKHGTVLTPKEGIMHFRDPKVWQQQGKWWMVVGQREANDIGQVLLYRSTDLKDWIFDQVLISDIDPNVYMLECPDFFPLGDKWILMFSPQGMHAKGYQYRNRFQSGYIVGDWQPGKPFTVIKSFQEMDFGHDFYAPQSFLAADGRRIVFAWMDMWESKMPSKHDKWMGAFTLPRELILDRQNKVRNRPVKELEALREKPQLLTNITLNNELKNTDIESISCELNVEIDLANSNAERFGLQLAATSDGKQATLLYIDLQSNRLVLDRSLSGLDLKGYRSVPLPRNKKVTLHIFVDASSVEVFVNKDLYSLSSRIYPKLPATRLINLFAENGQARISKLESWQLKSIYQ</sequence>
<dbReference type="Pfam" id="PF08244">
    <property type="entry name" value="Glyco_hydro_32C"/>
    <property type="match status" value="1"/>
</dbReference>
<dbReference type="GO" id="GO:0005985">
    <property type="term" value="P:sucrose metabolic process"/>
    <property type="evidence" value="ECO:0007669"/>
    <property type="project" value="UniProtKB-UniPathway"/>
</dbReference>
<evidence type="ECO:0000313" key="9">
    <source>
        <dbReference type="Proteomes" id="UP000194968"/>
    </source>
</evidence>
<dbReference type="InterPro" id="IPR051214">
    <property type="entry name" value="GH32_Enzymes"/>
</dbReference>
<dbReference type="InterPro" id="IPR001362">
    <property type="entry name" value="Glyco_hydro_32"/>
</dbReference>
<keyword evidence="2 4" id="KW-0378">Hydrolase</keyword>
<dbReference type="InterPro" id="IPR023296">
    <property type="entry name" value="Glyco_hydro_beta-prop_sf"/>
</dbReference>
<evidence type="ECO:0000256" key="2">
    <source>
        <dbReference type="ARBA" id="ARBA00022801"/>
    </source>
</evidence>
<dbReference type="Gene3D" id="2.115.10.20">
    <property type="entry name" value="Glycosyl hydrolase domain, family 43"/>
    <property type="match status" value="1"/>
</dbReference>
<dbReference type="InterPro" id="IPR013189">
    <property type="entry name" value="Glyco_hydro_32_C"/>
</dbReference>
<keyword evidence="3 4" id="KW-0326">Glycosidase</keyword>